<dbReference type="CDD" id="cd03230">
    <property type="entry name" value="ABC_DR_subfamily_A"/>
    <property type="match status" value="1"/>
</dbReference>
<reference evidence="5 6" key="1">
    <citation type="submission" date="2020-02" db="EMBL/GenBank/DDBJ databases">
        <title>Draft genome sequence of Lactococcus sp. Hs30E4-3.</title>
        <authorList>
            <person name="Noda S."/>
            <person name="Yuki M."/>
            <person name="Ohkuma M."/>
        </authorList>
    </citation>
    <scope>NUCLEOTIDE SEQUENCE [LARGE SCALE GENOMIC DNA]</scope>
    <source>
        <strain evidence="5 6">Hs30E4-3</strain>
    </source>
</reference>
<dbReference type="PANTHER" id="PTHR42939:SF1">
    <property type="entry name" value="ABC TRANSPORTER ATP-BINDING PROTEIN ALBC-RELATED"/>
    <property type="match status" value="1"/>
</dbReference>
<dbReference type="InterPro" id="IPR003439">
    <property type="entry name" value="ABC_transporter-like_ATP-bd"/>
</dbReference>
<sequence>MKVVINDLSFSYEKKQIFSHCNYIFEDNMITVLLGRNGVGKTTLLNLLAGTEIFDSSISYDNNQKSKISSSEYGYMSDEFFFYKELTVRQTCFLIAKIRDIDVVFFEKDYKKYISLLMLTEYENVLVNDLSFGTKQRLHLFLTIIHNPTVLFLDEPTNGLDPEQIFVFKNLLTSLKKEGKNIIISTHSLKLAEDIADKVVVLFDKKLIEIERGAELEKSYLAMYEGENQVKQDGMIVLKNISKQFDKKKRDIYALKDINMDY</sequence>
<dbReference type="PANTHER" id="PTHR42939">
    <property type="entry name" value="ABC TRANSPORTER ATP-BINDING PROTEIN ALBC-RELATED"/>
    <property type="match status" value="1"/>
</dbReference>
<dbReference type="GO" id="GO:0016887">
    <property type="term" value="F:ATP hydrolysis activity"/>
    <property type="evidence" value="ECO:0007669"/>
    <property type="project" value="InterPro"/>
</dbReference>
<name>A0A6A0BCD7_9LACT</name>
<evidence type="ECO:0000313" key="5">
    <source>
        <dbReference type="EMBL" id="GFH42084.1"/>
    </source>
</evidence>
<evidence type="ECO:0000256" key="2">
    <source>
        <dbReference type="ARBA" id="ARBA00022741"/>
    </source>
</evidence>
<comment type="caution">
    <text evidence="5">The sequence shown here is derived from an EMBL/GenBank/DDBJ whole genome shotgun (WGS) entry which is preliminary data.</text>
</comment>
<dbReference type="SUPFAM" id="SSF52540">
    <property type="entry name" value="P-loop containing nucleoside triphosphate hydrolases"/>
    <property type="match status" value="1"/>
</dbReference>
<proteinExistence type="predicted"/>
<accession>A0A6A0BCD7</accession>
<keyword evidence="2" id="KW-0547">Nucleotide-binding</keyword>
<feature type="domain" description="ABC transporter" evidence="4">
    <location>
        <begin position="3"/>
        <end position="229"/>
    </location>
</feature>
<dbReference type="InterPro" id="IPR027417">
    <property type="entry name" value="P-loop_NTPase"/>
</dbReference>
<dbReference type="InterPro" id="IPR003593">
    <property type="entry name" value="AAA+_ATPase"/>
</dbReference>
<dbReference type="Pfam" id="PF00005">
    <property type="entry name" value="ABC_tran"/>
    <property type="match status" value="1"/>
</dbReference>
<evidence type="ECO:0000259" key="4">
    <source>
        <dbReference type="PROSITE" id="PS50893"/>
    </source>
</evidence>
<dbReference type="Proteomes" id="UP000480303">
    <property type="component" value="Unassembled WGS sequence"/>
</dbReference>
<keyword evidence="6" id="KW-1185">Reference proteome</keyword>
<gene>
    <name evidence="5" type="ORF">Hs30E_06350</name>
</gene>
<keyword evidence="1" id="KW-0813">Transport</keyword>
<dbReference type="RefSeq" id="WP_172207912.1">
    <property type="nucleotide sequence ID" value="NZ_BLLI01000012.1"/>
</dbReference>
<evidence type="ECO:0000256" key="3">
    <source>
        <dbReference type="ARBA" id="ARBA00022840"/>
    </source>
</evidence>
<dbReference type="SMART" id="SM00382">
    <property type="entry name" value="AAA"/>
    <property type="match status" value="1"/>
</dbReference>
<dbReference type="GO" id="GO:0005524">
    <property type="term" value="F:ATP binding"/>
    <property type="evidence" value="ECO:0007669"/>
    <property type="project" value="UniProtKB-KW"/>
</dbReference>
<dbReference type="InterPro" id="IPR051782">
    <property type="entry name" value="ABC_Transporter_VariousFunc"/>
</dbReference>
<keyword evidence="3" id="KW-0067">ATP-binding</keyword>
<evidence type="ECO:0000313" key="6">
    <source>
        <dbReference type="Proteomes" id="UP000480303"/>
    </source>
</evidence>
<dbReference type="PROSITE" id="PS50893">
    <property type="entry name" value="ABC_TRANSPORTER_2"/>
    <property type="match status" value="1"/>
</dbReference>
<evidence type="ECO:0000256" key="1">
    <source>
        <dbReference type="ARBA" id="ARBA00022448"/>
    </source>
</evidence>
<dbReference type="Gene3D" id="3.40.50.300">
    <property type="entry name" value="P-loop containing nucleotide triphosphate hydrolases"/>
    <property type="match status" value="1"/>
</dbReference>
<dbReference type="EMBL" id="BLLI01000012">
    <property type="protein sequence ID" value="GFH42084.1"/>
    <property type="molecule type" value="Genomic_DNA"/>
</dbReference>
<dbReference type="AlphaFoldDB" id="A0A6A0BCD7"/>
<protein>
    <submittedName>
        <fullName evidence="5">ABC transporter</fullName>
    </submittedName>
</protein>
<organism evidence="5 6">
    <name type="scientific">Pseudolactococcus hodotermopsidis</name>
    <dbReference type="NCBI Taxonomy" id="2709157"/>
    <lineage>
        <taxon>Bacteria</taxon>
        <taxon>Bacillati</taxon>
        <taxon>Bacillota</taxon>
        <taxon>Bacilli</taxon>
        <taxon>Lactobacillales</taxon>
        <taxon>Streptococcaceae</taxon>
        <taxon>Pseudolactococcus</taxon>
    </lineage>
</organism>